<gene>
    <name evidence="1" type="ORF">Ccl03g_45660</name>
    <name evidence="2" type="ORF">Ccl03g_49110</name>
</gene>
<comment type="caution">
    <text evidence="2">The sequence shown here is derived from an EMBL/GenBank/DDBJ whole genome shotgun (WGS) entry which is preliminary data.</text>
</comment>
<name>A0A829WCV9_9FIRM</name>
<sequence>MHVFENTYGLKRFGICAKNCECNRCGKELVCDKCAYLSMRDEPVNCMEGGVQGCPFRVPLPEEEKKGWSRMTREEAREKAQEIVFVNMNLGDIEEGCRKRGIKVTKNRSSMEGKLIEALTEEYMK</sequence>
<protein>
    <submittedName>
        <fullName evidence="2">Uncharacterized protein</fullName>
    </submittedName>
</protein>
<dbReference type="Proteomes" id="UP000315200">
    <property type="component" value="Unassembled WGS sequence"/>
</dbReference>
<evidence type="ECO:0000313" key="2">
    <source>
        <dbReference type="EMBL" id="GEA39198.1"/>
    </source>
</evidence>
<dbReference type="AlphaFoldDB" id="A0A829WCV9"/>
<proteinExistence type="predicted"/>
<dbReference type="EMBL" id="BJLB01000001">
    <property type="protein sequence ID" value="GEA39198.1"/>
    <property type="molecule type" value="Genomic_DNA"/>
</dbReference>
<dbReference type="EMBL" id="BJLB01000001">
    <property type="protein sequence ID" value="GEA38853.1"/>
    <property type="molecule type" value="Genomic_DNA"/>
</dbReference>
<organism evidence="2 3">
    <name type="scientific">Enterocloster clostridioformis</name>
    <dbReference type="NCBI Taxonomy" id="1531"/>
    <lineage>
        <taxon>Bacteria</taxon>
        <taxon>Bacillati</taxon>
        <taxon>Bacillota</taxon>
        <taxon>Clostridia</taxon>
        <taxon>Lachnospirales</taxon>
        <taxon>Lachnospiraceae</taxon>
        <taxon>Enterocloster</taxon>
    </lineage>
</organism>
<evidence type="ECO:0000313" key="3">
    <source>
        <dbReference type="Proteomes" id="UP000315200"/>
    </source>
</evidence>
<accession>A0A829WCV9</accession>
<evidence type="ECO:0000313" key="1">
    <source>
        <dbReference type="EMBL" id="GEA38853.1"/>
    </source>
</evidence>
<reference evidence="2 3" key="1">
    <citation type="submission" date="2019-06" db="EMBL/GenBank/DDBJ databases">
        <title>Draft genome sequence of [Clostridium] clostridioforme NBRC 113352.</title>
        <authorList>
            <person name="Miura T."/>
            <person name="Furukawa M."/>
            <person name="Shimamura M."/>
            <person name="Ohyama Y."/>
            <person name="Yamazoe A."/>
            <person name="Kawasaki H."/>
        </authorList>
    </citation>
    <scope>NUCLEOTIDE SEQUENCE [LARGE SCALE GENOMIC DNA]</scope>
    <source>
        <strain evidence="2 3">NBRC 113352</strain>
    </source>
</reference>